<gene>
    <name evidence="1" type="ORF">ENN51_05615</name>
</gene>
<dbReference type="Proteomes" id="UP000885672">
    <property type="component" value="Unassembled WGS sequence"/>
</dbReference>
<organism evidence="1">
    <name type="scientific">candidate division WOR-3 bacterium</name>
    <dbReference type="NCBI Taxonomy" id="2052148"/>
    <lineage>
        <taxon>Bacteria</taxon>
        <taxon>Bacteria division WOR-3</taxon>
    </lineage>
</organism>
<evidence type="ECO:0008006" key="2">
    <source>
        <dbReference type="Google" id="ProtNLM"/>
    </source>
</evidence>
<dbReference type="SUPFAM" id="SSF56935">
    <property type="entry name" value="Porins"/>
    <property type="match status" value="1"/>
</dbReference>
<dbReference type="EMBL" id="DSBX01000208">
    <property type="protein sequence ID" value="HDQ99742.1"/>
    <property type="molecule type" value="Genomic_DNA"/>
</dbReference>
<dbReference type="InterPro" id="IPR023614">
    <property type="entry name" value="Porin_dom_sf"/>
</dbReference>
<evidence type="ECO:0000313" key="1">
    <source>
        <dbReference type="EMBL" id="HDQ99742.1"/>
    </source>
</evidence>
<dbReference type="Pfam" id="PF07396">
    <property type="entry name" value="Porin_O_P"/>
    <property type="match status" value="1"/>
</dbReference>
<name>A0A7V0XF48_UNCW3</name>
<dbReference type="InterPro" id="IPR010870">
    <property type="entry name" value="Porin_O/P"/>
</dbReference>
<proteinExistence type="predicted"/>
<comment type="caution">
    <text evidence="1">The sequence shown here is derived from an EMBL/GenBank/DDBJ whole genome shotgun (WGS) entry which is preliminary data.</text>
</comment>
<protein>
    <recommendedName>
        <fullName evidence="2">Porin</fullName>
    </recommendedName>
</protein>
<dbReference type="AlphaFoldDB" id="A0A7V0XF48"/>
<sequence>MRSSLSSFSPISELGLSPALDSRVVQNDNHTGLTVRTQKMSAPRVYPAGCRRLSGRRRAHYPKKELNIGRCRFRPGPTMMLLLAVLAAGPALAVRVSPRSAVERLDIEGYVHLQWRQDSDIRARPGYGFLLRRARVEFHYRFDERASAALELGADKLELTLKDASIAYRVGRPLRFIAGLHKMPFSREELEPSRRMLAVERSLTNDTFDRAGFLGRDIGLTVEGEFFSPLKPVGYALGVYNGNRGRLYRDNNNAKQFVQRLTFTPVPGLVAGLAATQRNDSLTGRLVAAGGADAALNVGPARMTAEVLIGTPSPDRLALGAILAVGWRLGPVEPVLRAEFFTPDRRGESRATLLTAGGNWYLHRRIRLKGNFTAGFGAAPANVLLVEAQAGF</sequence>
<accession>A0A7V0XF48</accession>
<reference evidence="1" key="1">
    <citation type="journal article" date="2020" name="mSystems">
        <title>Genome- and Community-Level Interaction Insights into Carbon Utilization and Element Cycling Functions of Hydrothermarchaeota in Hydrothermal Sediment.</title>
        <authorList>
            <person name="Zhou Z."/>
            <person name="Liu Y."/>
            <person name="Xu W."/>
            <person name="Pan J."/>
            <person name="Luo Z.H."/>
            <person name="Li M."/>
        </authorList>
    </citation>
    <scope>NUCLEOTIDE SEQUENCE [LARGE SCALE GENOMIC DNA]</scope>
    <source>
        <strain evidence="1">SpSt-1182</strain>
    </source>
</reference>
<dbReference type="Gene3D" id="2.40.160.10">
    <property type="entry name" value="Porin"/>
    <property type="match status" value="1"/>
</dbReference>